<keyword evidence="1" id="KW-0812">Transmembrane</keyword>
<organism evidence="2">
    <name type="scientific">uncultured Rubrobacteraceae bacterium</name>
    <dbReference type="NCBI Taxonomy" id="349277"/>
    <lineage>
        <taxon>Bacteria</taxon>
        <taxon>Bacillati</taxon>
        <taxon>Actinomycetota</taxon>
        <taxon>Rubrobacteria</taxon>
        <taxon>Rubrobacterales</taxon>
        <taxon>Rubrobacteraceae</taxon>
        <taxon>environmental samples</taxon>
    </lineage>
</organism>
<dbReference type="AlphaFoldDB" id="A0A6J4R0C8"/>
<keyword evidence="1" id="KW-1133">Transmembrane helix</keyword>
<proteinExistence type="predicted"/>
<sequence>MCAFRGTDLADWVRMARTFAFERGDEVRERLAFGILILLLILLFAFTFAVLGKGEYEPAGKPPHQVFSSLA</sequence>
<evidence type="ECO:0000256" key="1">
    <source>
        <dbReference type="SAM" id="Phobius"/>
    </source>
</evidence>
<evidence type="ECO:0000313" key="2">
    <source>
        <dbReference type="EMBL" id="CAA9456339.1"/>
    </source>
</evidence>
<gene>
    <name evidence="2" type="ORF">AVDCRST_MAG58-1642</name>
</gene>
<keyword evidence="1" id="KW-0472">Membrane</keyword>
<name>A0A6J4R0C8_9ACTN</name>
<reference evidence="2" key="1">
    <citation type="submission" date="2020-02" db="EMBL/GenBank/DDBJ databases">
        <authorList>
            <person name="Meier V. D."/>
        </authorList>
    </citation>
    <scope>NUCLEOTIDE SEQUENCE</scope>
    <source>
        <strain evidence="2">AVDCRST_MAG58</strain>
    </source>
</reference>
<dbReference type="EMBL" id="CADCVF010000036">
    <property type="protein sequence ID" value="CAA9456339.1"/>
    <property type="molecule type" value="Genomic_DNA"/>
</dbReference>
<accession>A0A6J4R0C8</accession>
<protein>
    <submittedName>
        <fullName evidence="2">Uncharacterized protein</fullName>
    </submittedName>
</protein>
<feature type="transmembrane region" description="Helical" evidence="1">
    <location>
        <begin position="31"/>
        <end position="51"/>
    </location>
</feature>